<name>A0A068LUH5_BACMM</name>
<dbReference type="Pfam" id="PF26149">
    <property type="entry name" value="YuzK"/>
    <property type="match status" value="1"/>
</dbReference>
<dbReference type="Proteomes" id="UP000027602">
    <property type="component" value="Chromosome"/>
</dbReference>
<dbReference type="HOGENOM" id="CLU_207661_0_1_9"/>
<accession>A0A068LUH5</accession>
<proteinExistence type="predicted"/>
<dbReference type="STRING" id="796606.BMMGA3_14360"/>
<organism evidence="1 2">
    <name type="scientific">Bacillus methanolicus (strain MGA3 / ATCC 53907)</name>
    <dbReference type="NCBI Taxonomy" id="796606"/>
    <lineage>
        <taxon>Bacteria</taxon>
        <taxon>Bacillati</taxon>
        <taxon>Bacillota</taxon>
        <taxon>Bacilli</taxon>
        <taxon>Bacillales</taxon>
        <taxon>Bacillaceae</taxon>
        <taxon>Bacillus</taxon>
    </lineage>
</organism>
<dbReference type="KEGG" id="bmet:BMMGA3_14360"/>
<protein>
    <submittedName>
        <fullName evidence="1">Uncharacterized protein</fullName>
    </submittedName>
</protein>
<dbReference type="InterPro" id="IPR058676">
    <property type="entry name" value="YuzK"/>
</dbReference>
<sequence length="46" mass="5669">MQAAHGVGYEIYCRKHDVRMRVEKKREKEYLKSQRMVADLVRKFHF</sequence>
<evidence type="ECO:0000313" key="1">
    <source>
        <dbReference type="EMBL" id="AIE61230.1"/>
    </source>
</evidence>
<gene>
    <name evidence="1" type="ORF">BMMGA3_14360</name>
</gene>
<evidence type="ECO:0000313" key="2">
    <source>
        <dbReference type="Proteomes" id="UP000027602"/>
    </source>
</evidence>
<dbReference type="EMBL" id="CP007739">
    <property type="protein sequence ID" value="AIE61230.1"/>
    <property type="molecule type" value="Genomic_DNA"/>
</dbReference>
<keyword evidence="2" id="KW-1185">Reference proteome</keyword>
<dbReference type="AlphaFoldDB" id="A0A068LUH5"/>
<reference evidence="1 2" key="1">
    <citation type="journal article" date="2015" name="BMC Genomics">
        <title>Transcriptome analysis of thermophilic methylotrophic Bacillus methanolicus MGA3 using RNA-sequencing provides detailed insights into its previously uncharted transcriptional landscape.</title>
        <authorList>
            <person name="Irla M."/>
            <person name="Neshat A."/>
            <person name="Brautaset T."/>
            <person name="Ruckert C."/>
            <person name="Kalinowski J."/>
            <person name="Wendisch V.F."/>
        </authorList>
    </citation>
    <scope>NUCLEOTIDE SEQUENCE [LARGE SCALE GENOMIC DNA]</scope>
    <source>
        <strain evidence="2">MGA3 / ATCC 53907</strain>
    </source>
</reference>